<evidence type="ECO:0000313" key="1">
    <source>
        <dbReference type="EMBL" id="CAH0371667.1"/>
    </source>
</evidence>
<dbReference type="Proteomes" id="UP000789595">
    <property type="component" value="Unassembled WGS sequence"/>
</dbReference>
<accession>A0A8J2SQR7</accession>
<keyword evidence="2" id="KW-1185">Reference proteome</keyword>
<protein>
    <submittedName>
        <fullName evidence="1">Uncharacterized protein</fullName>
    </submittedName>
</protein>
<gene>
    <name evidence="1" type="ORF">PECAL_3P16190</name>
</gene>
<comment type="caution">
    <text evidence="1">The sequence shown here is derived from an EMBL/GenBank/DDBJ whole genome shotgun (WGS) entry which is preliminary data.</text>
</comment>
<proteinExistence type="predicted"/>
<organism evidence="1 2">
    <name type="scientific">Pelagomonas calceolata</name>
    <dbReference type="NCBI Taxonomy" id="35677"/>
    <lineage>
        <taxon>Eukaryota</taxon>
        <taxon>Sar</taxon>
        <taxon>Stramenopiles</taxon>
        <taxon>Ochrophyta</taxon>
        <taxon>Pelagophyceae</taxon>
        <taxon>Pelagomonadales</taxon>
        <taxon>Pelagomonadaceae</taxon>
        <taxon>Pelagomonas</taxon>
    </lineage>
</organism>
<dbReference type="AlphaFoldDB" id="A0A8J2SQR7"/>
<dbReference type="EMBL" id="CAKKNE010000003">
    <property type="protein sequence ID" value="CAH0371667.1"/>
    <property type="molecule type" value="Genomic_DNA"/>
</dbReference>
<sequence length="308" mass="33664">MSTDPAAAPAPKRASVPYRPPLVSLWRQNDLADSVVAFLPGTNLSRLPVISKSFRAAQPLVLFTAARRLKVLDRAQDAFLDVLREASPEHNIFRETWDGGLARWLRADGEGLRADTVGSPPHLRLRGTNEDHTGLFHHFPRSAGRSLAVKSFRAQVTFPNGAASGASGYIWLCRDPNRNEGCEAIGGIYGCYRGEDIDVQEIEPEDRVGTLKWIATQQDESGEWTNECTELCTVEPGVCYEVTASFSEKGDDELMTAAVNVTPLGQLPLATTLIPCRAGDLEVVKIYNFHDGEAHIGVVEVGYESDDA</sequence>
<evidence type="ECO:0000313" key="2">
    <source>
        <dbReference type="Proteomes" id="UP000789595"/>
    </source>
</evidence>
<name>A0A8J2SQR7_9STRA</name>
<reference evidence="1" key="1">
    <citation type="submission" date="2021-11" db="EMBL/GenBank/DDBJ databases">
        <authorList>
            <consortium name="Genoscope - CEA"/>
            <person name="William W."/>
        </authorList>
    </citation>
    <scope>NUCLEOTIDE SEQUENCE</scope>
</reference>